<name>A0A1R4GXN2_9GAMM</name>
<feature type="transmembrane region" description="Helical" evidence="1">
    <location>
        <begin position="330"/>
        <end position="347"/>
    </location>
</feature>
<gene>
    <name evidence="2" type="ORF">A1232T_02156</name>
</gene>
<dbReference type="STRING" id="1945521.A1232T_02156"/>
<evidence type="ECO:0000313" key="3">
    <source>
        <dbReference type="Proteomes" id="UP000188357"/>
    </source>
</evidence>
<proteinExistence type="predicted"/>
<protein>
    <submittedName>
        <fullName evidence="2">Uncharacterized protein</fullName>
    </submittedName>
</protein>
<dbReference type="Proteomes" id="UP000188357">
    <property type="component" value="Unassembled WGS sequence"/>
</dbReference>
<dbReference type="RefSeq" id="WP_077451835.1">
    <property type="nucleotide sequence ID" value="NZ_FUGE01000227.1"/>
</dbReference>
<keyword evidence="1" id="KW-0812">Transmembrane</keyword>
<evidence type="ECO:0000313" key="2">
    <source>
        <dbReference type="EMBL" id="SJM72957.1"/>
    </source>
</evidence>
<keyword evidence="1" id="KW-1133">Transmembrane helix</keyword>
<keyword evidence="3" id="KW-1185">Reference proteome</keyword>
<keyword evidence="1" id="KW-0472">Membrane</keyword>
<dbReference type="AlphaFoldDB" id="A0A1R4GXN2"/>
<dbReference type="EMBL" id="FUGE01000227">
    <property type="protein sequence ID" value="SJM72957.1"/>
    <property type="molecule type" value="Genomic_DNA"/>
</dbReference>
<evidence type="ECO:0000256" key="1">
    <source>
        <dbReference type="SAM" id="Phobius"/>
    </source>
</evidence>
<sequence>MTALLPTRVSLYDFLFEDTLPIDSIFADIGGISIPQARVIIENGIQAIVSGLMAYHQQHGGEAVLKKLFRRSQIKDLRKYNAFNLKTMSAAYQQGHAINDTLFESTEIQKRVCQKLGDQAQLSGNQVRPLLGALSLLCLREIAILADYAQLDAQEIDCWFGLQPQFFQLNRIKNHWDDQTNSSILAYELPNFDSTWHEITGYKQPDVSASKSTQQIPHYAKVIGRTHQATLIKNKSANNNQLIVDNANNSEVLTFAEMANIFLPYQRWLLQLAKISDIYLSRKRLKVAPEPVQAPSRPFVNFGFLDMDKSNAPSNSEAGQSKNPLWKNPVLILLLIVIGGLSIMAVGKYQYKKSQIVDTPTQITKVNRPGIVGDSTLQENTTMKTRKHETIPLK</sequence>
<organism evidence="2 3">
    <name type="scientific">Psychrobacter piechaudii</name>
    <dbReference type="NCBI Taxonomy" id="1945521"/>
    <lineage>
        <taxon>Bacteria</taxon>
        <taxon>Pseudomonadati</taxon>
        <taxon>Pseudomonadota</taxon>
        <taxon>Gammaproteobacteria</taxon>
        <taxon>Moraxellales</taxon>
        <taxon>Moraxellaceae</taxon>
        <taxon>Psychrobacter</taxon>
    </lineage>
</organism>
<accession>A0A1R4GXN2</accession>
<reference evidence="2 3" key="1">
    <citation type="submission" date="2017-02" db="EMBL/GenBank/DDBJ databases">
        <authorList>
            <person name="Peterson S.W."/>
        </authorList>
    </citation>
    <scope>NUCLEOTIDE SEQUENCE [LARGE SCALE GENOMIC DNA]</scope>
    <source>
        <strain evidence="2">Psychrobacter_piechaudii</strain>
    </source>
</reference>